<feature type="repeat" description="TPR" evidence="3">
    <location>
        <begin position="805"/>
        <end position="838"/>
    </location>
</feature>
<dbReference type="Pfam" id="PF07721">
    <property type="entry name" value="TPR_4"/>
    <property type="match status" value="1"/>
</dbReference>
<evidence type="ECO:0000313" key="6">
    <source>
        <dbReference type="Proteomes" id="UP000718564"/>
    </source>
</evidence>
<evidence type="ECO:0000256" key="2">
    <source>
        <dbReference type="ARBA" id="ARBA00022803"/>
    </source>
</evidence>
<gene>
    <name evidence="5" type="ORF">DP116_01270</name>
</gene>
<dbReference type="SUPFAM" id="SSF52540">
    <property type="entry name" value="P-loop containing nucleoside triphosphate hydrolases"/>
    <property type="match status" value="1"/>
</dbReference>
<feature type="region of interest" description="Disordered" evidence="4">
    <location>
        <begin position="1137"/>
        <end position="1156"/>
    </location>
</feature>
<dbReference type="Pfam" id="PF13424">
    <property type="entry name" value="TPR_12"/>
    <property type="match status" value="5"/>
</dbReference>
<dbReference type="PRINTS" id="PR00381">
    <property type="entry name" value="KINESINLIGHT"/>
</dbReference>
<dbReference type="InterPro" id="IPR019734">
    <property type="entry name" value="TPR_rpt"/>
</dbReference>
<keyword evidence="2 3" id="KW-0802">TPR repeat</keyword>
<dbReference type="SMART" id="SM00028">
    <property type="entry name" value="TPR"/>
    <property type="match status" value="14"/>
</dbReference>
<dbReference type="InterPro" id="IPR011990">
    <property type="entry name" value="TPR-like_helical_dom_sf"/>
</dbReference>
<evidence type="ECO:0000256" key="3">
    <source>
        <dbReference type="PROSITE-ProRule" id="PRU00339"/>
    </source>
</evidence>
<keyword evidence="1" id="KW-0677">Repeat</keyword>
<protein>
    <recommendedName>
        <fullName evidence="7">Tetratricopeptide repeat protein</fullName>
    </recommendedName>
</protein>
<dbReference type="InterPro" id="IPR011717">
    <property type="entry name" value="TPR-4"/>
</dbReference>
<evidence type="ECO:0000256" key="1">
    <source>
        <dbReference type="ARBA" id="ARBA00022737"/>
    </source>
</evidence>
<dbReference type="EMBL" id="QMEB01000004">
    <property type="protein sequence ID" value="NMG18144.1"/>
    <property type="molecule type" value="Genomic_DNA"/>
</dbReference>
<evidence type="ECO:0000313" key="5">
    <source>
        <dbReference type="EMBL" id="NMG18144.1"/>
    </source>
</evidence>
<keyword evidence="6" id="KW-1185">Reference proteome</keyword>
<dbReference type="InterPro" id="IPR027417">
    <property type="entry name" value="P-loop_NTPase"/>
</dbReference>
<dbReference type="RefSeq" id="WP_169153430.1">
    <property type="nucleotide sequence ID" value="NZ_CAWPJE010000230.1"/>
</dbReference>
<organism evidence="5 6">
    <name type="scientific">Brasilonema bromeliae SPC951</name>
    <dbReference type="NCBI Taxonomy" id="385972"/>
    <lineage>
        <taxon>Bacteria</taxon>
        <taxon>Bacillati</taxon>
        <taxon>Cyanobacteriota</taxon>
        <taxon>Cyanophyceae</taxon>
        <taxon>Nostocales</taxon>
        <taxon>Scytonemataceae</taxon>
        <taxon>Brasilonema</taxon>
        <taxon>Bromeliae group (in: Brasilonema)</taxon>
    </lineage>
</organism>
<dbReference type="Pfam" id="PF13374">
    <property type="entry name" value="TPR_10"/>
    <property type="match status" value="1"/>
</dbReference>
<dbReference type="PROSITE" id="PS50293">
    <property type="entry name" value="TPR_REGION"/>
    <property type="match status" value="1"/>
</dbReference>
<feature type="repeat" description="TPR" evidence="3">
    <location>
        <begin position="847"/>
        <end position="880"/>
    </location>
</feature>
<feature type="repeat" description="TPR" evidence="3">
    <location>
        <begin position="1099"/>
        <end position="1132"/>
    </location>
</feature>
<dbReference type="PANTHER" id="PTHR45641">
    <property type="entry name" value="TETRATRICOPEPTIDE REPEAT PROTEIN (AFU_ORTHOLOGUE AFUA_6G03870)"/>
    <property type="match status" value="1"/>
</dbReference>
<dbReference type="Gene3D" id="1.25.40.10">
    <property type="entry name" value="Tetratricopeptide repeat domain"/>
    <property type="match status" value="5"/>
</dbReference>
<sequence length="1156" mass="131198">MGKEQQKLILSQHRYEEQVKKRLGSLGNEPQNILIFYGRAGIGKTDLSKSLFQSLKSNYPVCARLDGEGIFNYGLARKPIESAVVQLRAHLRRGGADLSCFDLAYRIYSAGANPLMVTISPEAANRMDWAEKISNGTDLADAVLEMNPAELAPSLLEGLTELAKDLLPGGQVLAKLGWFLMQQSPEIWQWWKERGNQNLRELKDCVSPYEILERLPLFLARDLQQYLRRSQHKAVIFIDGYEKLVDKFGRCDWLEELLEQPNPNVLWVIFSERSLNFTKYAHNIPILPLTEAECQAVLQEFGIDEPEICQIIIQASGGIPLYLRLGVETWQDIKKQRQPKLTDFARNLNEVLRQRDIAWQPDERRMWQVLSHCRTWDEALFAKLMSQFQLDNWENRLSQITVSPYVEEAGSGVWRLNQVMQQHLQENQPEDLRKSVNNWLFEYYRAEYQEPELQLTALAEALYHGLESEQPEAATSWFLKQVAVQQEVGRHQAVVSMLQFLVGKNHQLPLAWTLLGKSLVVLGDYEQALEALETARSQWEALQQRESLDAGTMELELANVYLKLERTFDASNAAQKAYRIRTAQLGANESSVAEVLNRQAEIAASQGDYREAVNLSQRALQILQFHPDTQPLQLAQLKHTAAWLNAYNNNLDAAEKLCQEALEIVKNNAGDEHSLAISCQASLGDIYQGMGEHKYQKAYEQYQLALDAADISLSPSHPQTLQLLQGLTHLCRRMGEYDAADEFAERHNAHVQIGNFEETAAAATRLNNLGFSLYKKGEYGKAEPLLKQALQIFLKALGEEHPHTALSLNGLARLYESQGRYNEAEPLYNQALQISLKVLGEEHPNTATSFNNLGWLYESQGRYDEAEPLYNQALQIRLKVLGAEHPHTDISLNSLAGLYESQGRYDEAEPLYNQALQIRRKVLEAQHPDTAMSLNILAGLYKSQARYDEAELLYNQALQIRRKVFGAEHPDTADSLSSLAGLYESQRRYDEAEPLYNQALQISLKVLGAEHPHTAKSLNSLAGLYKSQGRYDEAEPLYNQGLQIFLKALGAEHPHTGRNLNNLAGLYESQGRYDEAEPLYNQALQIWLKVLGEEHPHTAVSLNGLAGLYESQGRYDEAEPLYNQALQIRLKVLGEEHPDTKETESNLNRLRDEMTK</sequence>
<dbReference type="PANTHER" id="PTHR45641:SF19">
    <property type="entry name" value="NEPHROCYSTIN-3"/>
    <property type="match status" value="1"/>
</dbReference>
<evidence type="ECO:0000256" key="4">
    <source>
        <dbReference type="SAM" id="MobiDB-lite"/>
    </source>
</evidence>
<accession>A0ABX1P1G8</accession>
<proteinExistence type="predicted"/>
<reference evidence="5 6" key="1">
    <citation type="submission" date="2018-06" db="EMBL/GenBank/DDBJ databases">
        <title>Comparative genomics of Brasilonema spp. strains.</title>
        <authorList>
            <person name="Alvarenga D.O."/>
            <person name="Fiore M.F."/>
            <person name="Varani A.M."/>
        </authorList>
    </citation>
    <scope>NUCLEOTIDE SEQUENCE [LARGE SCALE GENOMIC DNA]</scope>
    <source>
        <strain evidence="5 6">SPC951</strain>
    </source>
</reference>
<feature type="repeat" description="TPR" evidence="3">
    <location>
        <begin position="973"/>
        <end position="1006"/>
    </location>
</feature>
<dbReference type="PROSITE" id="PS50005">
    <property type="entry name" value="TPR"/>
    <property type="match status" value="4"/>
</dbReference>
<comment type="caution">
    <text evidence="5">The sequence shown here is derived from an EMBL/GenBank/DDBJ whole genome shotgun (WGS) entry which is preliminary data.</text>
</comment>
<evidence type="ECO:0008006" key="7">
    <source>
        <dbReference type="Google" id="ProtNLM"/>
    </source>
</evidence>
<dbReference type="SUPFAM" id="SSF48452">
    <property type="entry name" value="TPR-like"/>
    <property type="match status" value="3"/>
</dbReference>
<dbReference type="Proteomes" id="UP000718564">
    <property type="component" value="Unassembled WGS sequence"/>
</dbReference>
<name>A0ABX1P1G8_9CYAN</name>